<dbReference type="PANTHER" id="PTHR35806">
    <property type="entry name" value="OXALOACETATE DECARBOXYLASE BETA CHAIN 2"/>
    <property type="match status" value="1"/>
</dbReference>
<keyword evidence="7" id="KW-0813">Transport</keyword>
<evidence type="ECO:0000256" key="7">
    <source>
        <dbReference type="PIRNR" id="PIRNR015658"/>
    </source>
</evidence>
<dbReference type="PIRSF" id="PIRSF015658">
    <property type="entry name" value="MmdB_OadB"/>
    <property type="match status" value="1"/>
</dbReference>
<feature type="transmembrane region" description="Helical" evidence="8">
    <location>
        <begin position="144"/>
        <end position="162"/>
    </location>
</feature>
<keyword evidence="5 8" id="KW-1133">Transmembrane helix</keyword>
<sequence>MGGLGTFLTNNFADFWSYTGFANATPWTFVMMLVGVCLIYLAVKKDFEPMLLIPIGFGILIGNIPFTIGGDFDLYSDGSVLNVLYQGLESGWYLPLILLGIGAMTDFSALISNPKLMLVGAAAQLGIFGAYILAMVLGLDPTQAAGIGTIGGANGAIAIFLASKLSPELIGAIAVSVYMYIALIPKIQPMIMRLLTNENERTIKMKPARQVSHTEKVMFPIIGLLLTCLLIPAALPLLGMLFFGNLLKESGVTRRLAEAASGILLDIVTIFLGLTVGITMTAKSFFTSGTVYTIVLGFLAIVIATIAGILFVKLLNMFLKNGNKINPLIGNAGVAAPISARVSEEVALEYDSTNYLHMHAMGPCAAGIIGAAIAAGVFIGLLM</sequence>
<evidence type="ECO:0000313" key="10">
    <source>
        <dbReference type="Proteomes" id="UP001496674"/>
    </source>
</evidence>
<reference evidence="9 10" key="1">
    <citation type="submission" date="2023-04" db="EMBL/GenBank/DDBJ databases">
        <title>Draft genome sequence of acteroides sedimenti strain YN3PY1.</title>
        <authorList>
            <person name="Yoshida N."/>
        </authorList>
    </citation>
    <scope>NUCLEOTIDE SEQUENCE [LARGE SCALE GENOMIC DNA]</scope>
    <source>
        <strain evidence="9 10">YN3PY1</strain>
    </source>
</reference>
<gene>
    <name evidence="9" type="ORF">BSYN_04630</name>
</gene>
<keyword evidence="10" id="KW-1185">Reference proteome</keyword>
<feature type="transmembrane region" description="Helical" evidence="8">
    <location>
        <begin position="92"/>
        <end position="111"/>
    </location>
</feature>
<dbReference type="EMBL" id="AP028055">
    <property type="protein sequence ID" value="BEG98198.1"/>
    <property type="molecule type" value="Genomic_DNA"/>
</dbReference>
<dbReference type="PANTHER" id="PTHR35806:SF1">
    <property type="entry name" value="OXALOACETATE DECARBOXYLASE BETA CHAIN 2"/>
    <property type="match status" value="1"/>
</dbReference>
<evidence type="ECO:0000313" key="9">
    <source>
        <dbReference type="EMBL" id="BEG98198.1"/>
    </source>
</evidence>
<evidence type="ECO:0000256" key="1">
    <source>
        <dbReference type="ARBA" id="ARBA00004651"/>
    </source>
</evidence>
<evidence type="ECO:0000256" key="5">
    <source>
        <dbReference type="ARBA" id="ARBA00022989"/>
    </source>
</evidence>
<evidence type="ECO:0000256" key="8">
    <source>
        <dbReference type="SAM" id="Phobius"/>
    </source>
</evidence>
<feature type="transmembrane region" description="Helical" evidence="8">
    <location>
        <begin position="169"/>
        <end position="187"/>
    </location>
</feature>
<keyword evidence="7" id="KW-0915">Sodium</keyword>
<evidence type="ECO:0000256" key="4">
    <source>
        <dbReference type="ARBA" id="ARBA00022967"/>
    </source>
</evidence>
<dbReference type="Proteomes" id="UP001496674">
    <property type="component" value="Chromosome"/>
</dbReference>
<keyword evidence="4" id="KW-1278">Translocase</keyword>
<keyword evidence="3 8" id="KW-0812">Transmembrane</keyword>
<dbReference type="Pfam" id="PF03977">
    <property type="entry name" value="OAD_beta"/>
    <property type="match status" value="1"/>
</dbReference>
<feature type="transmembrane region" description="Helical" evidence="8">
    <location>
        <begin position="24"/>
        <end position="43"/>
    </location>
</feature>
<dbReference type="InterPro" id="IPR005661">
    <property type="entry name" value="OadB_MmdB"/>
</dbReference>
<keyword evidence="7" id="KW-0739">Sodium transport</keyword>
<dbReference type="RefSeq" id="WP_353332948.1">
    <property type="nucleotide sequence ID" value="NZ_AP028055.1"/>
</dbReference>
<feature type="transmembrane region" description="Helical" evidence="8">
    <location>
        <begin position="360"/>
        <end position="382"/>
    </location>
</feature>
<comment type="subcellular location">
    <subcellularLocation>
        <location evidence="1">Cell membrane</location>
        <topology evidence="1">Multi-pass membrane protein</topology>
    </subcellularLocation>
</comment>
<feature type="transmembrane region" description="Helical" evidence="8">
    <location>
        <begin position="50"/>
        <end position="72"/>
    </location>
</feature>
<evidence type="ECO:0000256" key="3">
    <source>
        <dbReference type="ARBA" id="ARBA00022692"/>
    </source>
</evidence>
<organism evidence="9 10">
    <name type="scientific">Bacteroides sedimenti</name>
    <dbReference type="NCBI Taxonomy" id="2136147"/>
    <lineage>
        <taxon>Bacteria</taxon>
        <taxon>Pseudomonadati</taxon>
        <taxon>Bacteroidota</taxon>
        <taxon>Bacteroidia</taxon>
        <taxon>Bacteroidales</taxon>
        <taxon>Bacteroidaceae</taxon>
        <taxon>Bacteroides</taxon>
    </lineage>
</organism>
<dbReference type="NCBIfam" id="TIGR01109">
    <property type="entry name" value="Na_pump_decarbB"/>
    <property type="match status" value="1"/>
</dbReference>
<proteinExistence type="predicted"/>
<name>A0ABM8IFE6_9BACE</name>
<feature type="transmembrane region" description="Helical" evidence="8">
    <location>
        <begin position="263"/>
        <end position="286"/>
    </location>
</feature>
<keyword evidence="7" id="KW-0406">Ion transport</keyword>
<accession>A0ABM8IFE6</accession>
<keyword evidence="2 7" id="KW-1003">Cell membrane</keyword>
<keyword evidence="6 7" id="KW-0472">Membrane</keyword>
<feature type="transmembrane region" description="Helical" evidence="8">
    <location>
        <begin position="118"/>
        <end position="138"/>
    </location>
</feature>
<protein>
    <submittedName>
        <fullName evidence="9">Oxaloacetate decarboxylase subunit beta</fullName>
    </submittedName>
</protein>
<evidence type="ECO:0000256" key="6">
    <source>
        <dbReference type="ARBA" id="ARBA00023136"/>
    </source>
</evidence>
<feature type="transmembrane region" description="Helical" evidence="8">
    <location>
        <begin position="217"/>
        <end position="243"/>
    </location>
</feature>
<feature type="transmembrane region" description="Helical" evidence="8">
    <location>
        <begin position="292"/>
        <end position="315"/>
    </location>
</feature>
<evidence type="ECO:0000256" key="2">
    <source>
        <dbReference type="ARBA" id="ARBA00022475"/>
    </source>
</evidence>